<sequence length="533" mass="60891">MAILQLLQQHGLEQFYMDWILPRLKERRTVGITLAIALLYALHRKITTPPSYLRHLPVLGFYSFYKAILSNVTVDQYSKDVCLPVMLKSPGAFVRPTVGFWTIQLTDPIAIKQLLTKTDIFPKSELNQGLTGTLMHRFIGGENIVMLNGEDWKRHRKIANPAFNRAMPVKLFGELTATMFKTMEETGPKIDVLDLFSRITIDTIGKAGFGFDFHALENKNNEWVENYDSIKEGMLDPFFLVFPFLDTTLLNWFPKRQQIHRKLDKFLEMLGGIIEERRASLKQAKLDNSSGNSVDVQDRDLLTLMIECEQSENATLSNDELRRNLCIFFLAGHDTTAFTLAFMIYELAVNPDMQDRARKEAIEILGDDSQDKLPTIEDTKKMTYINAVMKETMRLHNPVLNTTSREATEDCYLNDIFIKKGSLVCADILDVHRNPKVWNSPYEFNPDRFLPGGEAEQHSSSGLSWIPFSSGGRICVGMNFSLVEQRVVLSMLLRKYTWKLPGDSIHANGLKTHGVAFGIISTKDLNIEFEKRY</sequence>
<keyword evidence="3 7" id="KW-0479">Metal-binding</keyword>
<evidence type="ECO:0000256" key="4">
    <source>
        <dbReference type="ARBA" id="ARBA00023002"/>
    </source>
</evidence>
<dbReference type="EMBL" id="LT554852">
    <property type="protein sequence ID" value="SAM07733.1"/>
    <property type="molecule type" value="Genomic_DNA"/>
</dbReference>
<dbReference type="PANTHER" id="PTHR24291:SF50">
    <property type="entry name" value="BIFUNCTIONAL ALBAFLAVENONE MONOOXYGENASE_TERPENE SYNTHASE"/>
    <property type="match status" value="1"/>
</dbReference>
<dbReference type="AlphaFoldDB" id="A0A163KG14"/>
<reference evidence="9" key="1">
    <citation type="submission" date="2016-04" db="EMBL/GenBank/DDBJ databases">
        <authorList>
            <person name="Evans L.H."/>
            <person name="Alamgir A."/>
            <person name="Owens N."/>
            <person name="Weber N.D."/>
            <person name="Virtaneva K."/>
            <person name="Barbian K."/>
            <person name="Babar A."/>
            <person name="Rosenke K."/>
        </authorList>
    </citation>
    <scope>NUCLEOTIDE SEQUENCE [LARGE SCALE GENOMIC DNA]</scope>
    <source>
        <strain evidence="9">CBS 101.48</strain>
    </source>
</reference>
<evidence type="ECO:0000256" key="5">
    <source>
        <dbReference type="ARBA" id="ARBA00023004"/>
    </source>
</evidence>
<proteinExistence type="inferred from homology"/>
<dbReference type="InterPro" id="IPR036396">
    <property type="entry name" value="Cyt_P450_sf"/>
</dbReference>
<keyword evidence="6 8" id="KW-0503">Monooxygenase</keyword>
<keyword evidence="4 8" id="KW-0560">Oxidoreductase</keyword>
<keyword evidence="10" id="KW-1185">Reference proteome</keyword>
<evidence type="ECO:0000313" key="10">
    <source>
        <dbReference type="Proteomes" id="UP000078561"/>
    </source>
</evidence>
<dbReference type="GO" id="GO:0020037">
    <property type="term" value="F:heme binding"/>
    <property type="evidence" value="ECO:0007669"/>
    <property type="project" value="InterPro"/>
</dbReference>
<evidence type="ECO:0000313" key="9">
    <source>
        <dbReference type="EMBL" id="SAM07733.1"/>
    </source>
</evidence>
<dbReference type="STRING" id="4829.A0A163KG14"/>
<keyword evidence="2 7" id="KW-0349">Heme</keyword>
<evidence type="ECO:0000256" key="7">
    <source>
        <dbReference type="PIRSR" id="PIRSR602401-1"/>
    </source>
</evidence>
<evidence type="ECO:0000256" key="6">
    <source>
        <dbReference type="ARBA" id="ARBA00023033"/>
    </source>
</evidence>
<dbReference type="PANTHER" id="PTHR24291">
    <property type="entry name" value="CYTOCHROME P450 FAMILY 4"/>
    <property type="match status" value="1"/>
</dbReference>
<dbReference type="OMA" id="TSWACWN"/>
<dbReference type="GO" id="GO:0016705">
    <property type="term" value="F:oxidoreductase activity, acting on paired donors, with incorporation or reduction of molecular oxygen"/>
    <property type="evidence" value="ECO:0007669"/>
    <property type="project" value="InterPro"/>
</dbReference>
<dbReference type="InParanoid" id="A0A163KG14"/>
<dbReference type="InterPro" id="IPR001128">
    <property type="entry name" value="Cyt_P450"/>
</dbReference>
<dbReference type="SUPFAM" id="SSF48264">
    <property type="entry name" value="Cytochrome P450"/>
    <property type="match status" value="1"/>
</dbReference>
<comment type="cofactor">
    <cofactor evidence="7">
        <name>heme</name>
        <dbReference type="ChEBI" id="CHEBI:30413"/>
    </cofactor>
</comment>
<name>A0A163KG14_ABSGL</name>
<evidence type="ECO:0000256" key="2">
    <source>
        <dbReference type="ARBA" id="ARBA00022617"/>
    </source>
</evidence>
<dbReference type="InterPro" id="IPR017972">
    <property type="entry name" value="Cyt_P450_CS"/>
</dbReference>
<dbReference type="PRINTS" id="PR00385">
    <property type="entry name" value="P450"/>
</dbReference>
<dbReference type="GO" id="GO:0004497">
    <property type="term" value="F:monooxygenase activity"/>
    <property type="evidence" value="ECO:0007669"/>
    <property type="project" value="UniProtKB-KW"/>
</dbReference>
<accession>A0A163KG14</accession>
<dbReference type="GO" id="GO:0005506">
    <property type="term" value="F:iron ion binding"/>
    <property type="evidence" value="ECO:0007669"/>
    <property type="project" value="InterPro"/>
</dbReference>
<evidence type="ECO:0000256" key="3">
    <source>
        <dbReference type="ARBA" id="ARBA00022723"/>
    </source>
</evidence>
<dbReference type="PROSITE" id="PS00086">
    <property type="entry name" value="CYTOCHROME_P450"/>
    <property type="match status" value="1"/>
</dbReference>
<protein>
    <recommendedName>
        <fullName evidence="11">Cytochrome P450</fullName>
    </recommendedName>
</protein>
<evidence type="ECO:0000256" key="1">
    <source>
        <dbReference type="ARBA" id="ARBA00010617"/>
    </source>
</evidence>
<evidence type="ECO:0008006" key="11">
    <source>
        <dbReference type="Google" id="ProtNLM"/>
    </source>
</evidence>
<dbReference type="Pfam" id="PF00067">
    <property type="entry name" value="p450"/>
    <property type="match status" value="1"/>
</dbReference>
<evidence type="ECO:0000256" key="8">
    <source>
        <dbReference type="RuleBase" id="RU000461"/>
    </source>
</evidence>
<dbReference type="PRINTS" id="PR00463">
    <property type="entry name" value="EP450I"/>
</dbReference>
<dbReference type="Gene3D" id="1.10.630.10">
    <property type="entry name" value="Cytochrome P450"/>
    <property type="match status" value="1"/>
</dbReference>
<dbReference type="InterPro" id="IPR002401">
    <property type="entry name" value="Cyt_P450_E_grp-I"/>
</dbReference>
<gene>
    <name evidence="9" type="primary">ABSGL_13390.1 scaffold 14161</name>
</gene>
<dbReference type="Proteomes" id="UP000078561">
    <property type="component" value="Unassembled WGS sequence"/>
</dbReference>
<organism evidence="9">
    <name type="scientific">Absidia glauca</name>
    <name type="common">Pin mould</name>
    <dbReference type="NCBI Taxonomy" id="4829"/>
    <lineage>
        <taxon>Eukaryota</taxon>
        <taxon>Fungi</taxon>
        <taxon>Fungi incertae sedis</taxon>
        <taxon>Mucoromycota</taxon>
        <taxon>Mucoromycotina</taxon>
        <taxon>Mucoromycetes</taxon>
        <taxon>Mucorales</taxon>
        <taxon>Cunninghamellaceae</taxon>
        <taxon>Absidia</taxon>
    </lineage>
</organism>
<dbReference type="OrthoDB" id="1470350at2759"/>
<comment type="similarity">
    <text evidence="1 8">Belongs to the cytochrome P450 family.</text>
</comment>
<keyword evidence="5 7" id="KW-0408">Iron</keyword>
<dbReference type="InterPro" id="IPR050196">
    <property type="entry name" value="Cytochrome_P450_Monoox"/>
</dbReference>
<feature type="binding site" description="axial binding residue" evidence="7">
    <location>
        <position position="475"/>
    </location>
    <ligand>
        <name>heme</name>
        <dbReference type="ChEBI" id="CHEBI:30413"/>
    </ligand>
    <ligandPart>
        <name>Fe</name>
        <dbReference type="ChEBI" id="CHEBI:18248"/>
    </ligandPart>
</feature>